<dbReference type="EMBL" id="CM007390">
    <property type="protein sequence ID" value="ONK57069.1"/>
    <property type="molecule type" value="Genomic_DNA"/>
</dbReference>
<feature type="compositionally biased region" description="Polar residues" evidence="1">
    <location>
        <begin position="154"/>
        <end position="169"/>
    </location>
</feature>
<dbReference type="AlphaFoldDB" id="A0A5P1E3M1"/>
<dbReference type="InterPro" id="IPR057059">
    <property type="entry name" value="LTI65/LTI78_PGEED"/>
</dbReference>
<dbReference type="InterPro" id="IPR056605">
    <property type="entry name" value="LTI65_LTI78_N"/>
</dbReference>
<feature type="region of interest" description="Disordered" evidence="1">
    <location>
        <begin position="640"/>
        <end position="672"/>
    </location>
</feature>
<feature type="compositionally biased region" description="Basic and acidic residues" evidence="1">
    <location>
        <begin position="527"/>
        <end position="543"/>
    </location>
</feature>
<feature type="compositionally biased region" description="Polar residues" evidence="1">
    <location>
        <begin position="544"/>
        <end position="556"/>
    </location>
</feature>
<dbReference type="Pfam" id="PF10358">
    <property type="entry name" value="NT-C2"/>
    <property type="match status" value="1"/>
</dbReference>
<gene>
    <name evidence="3" type="ORF">A4U43_C10F16290</name>
</gene>
<proteinExistence type="predicted"/>
<feature type="region of interest" description="Disordered" evidence="1">
    <location>
        <begin position="308"/>
        <end position="557"/>
    </location>
</feature>
<evidence type="ECO:0000313" key="4">
    <source>
        <dbReference type="Proteomes" id="UP000243459"/>
    </source>
</evidence>
<dbReference type="Gramene" id="ONK57069">
    <property type="protein sequence ID" value="ONK57069"/>
    <property type="gene ID" value="A4U43_C10F16290"/>
</dbReference>
<dbReference type="Pfam" id="PF23403">
    <property type="entry name" value="LTI65_LTI78_N"/>
    <property type="match status" value="1"/>
</dbReference>
<accession>A0A5P1E3M1</accession>
<feature type="region of interest" description="Disordered" evidence="1">
    <location>
        <begin position="145"/>
        <end position="214"/>
    </location>
</feature>
<reference evidence="4" key="1">
    <citation type="journal article" date="2017" name="Nat. Commun.">
        <title>The asparagus genome sheds light on the origin and evolution of a young Y chromosome.</title>
        <authorList>
            <person name="Harkess A."/>
            <person name="Zhou J."/>
            <person name="Xu C."/>
            <person name="Bowers J.E."/>
            <person name="Van der Hulst R."/>
            <person name="Ayyampalayam S."/>
            <person name="Mercati F."/>
            <person name="Riccardi P."/>
            <person name="McKain M.R."/>
            <person name="Kakrana A."/>
            <person name="Tang H."/>
            <person name="Ray J."/>
            <person name="Groenendijk J."/>
            <person name="Arikit S."/>
            <person name="Mathioni S.M."/>
            <person name="Nakano M."/>
            <person name="Shan H."/>
            <person name="Telgmann-Rauber A."/>
            <person name="Kanno A."/>
            <person name="Yue Z."/>
            <person name="Chen H."/>
            <person name="Li W."/>
            <person name="Chen Y."/>
            <person name="Xu X."/>
            <person name="Zhang Y."/>
            <person name="Luo S."/>
            <person name="Chen H."/>
            <person name="Gao J."/>
            <person name="Mao Z."/>
            <person name="Pires J.C."/>
            <person name="Luo M."/>
            <person name="Kudrna D."/>
            <person name="Wing R.A."/>
            <person name="Meyers B.C."/>
            <person name="Yi K."/>
            <person name="Kong H."/>
            <person name="Lavrijsen P."/>
            <person name="Sunseri F."/>
            <person name="Falavigna A."/>
            <person name="Ye Y."/>
            <person name="Leebens-Mack J.H."/>
            <person name="Chen G."/>
        </authorList>
    </citation>
    <scope>NUCLEOTIDE SEQUENCE [LARGE SCALE GENOMIC DNA]</scope>
    <source>
        <strain evidence="4">cv. DH0086</strain>
    </source>
</reference>
<dbReference type="PANTHER" id="PTHR34452">
    <property type="entry name" value="MYOSIN HEAVY CHAIN-RELATED PROTEIN"/>
    <property type="match status" value="1"/>
</dbReference>
<feature type="compositionally biased region" description="Polar residues" evidence="1">
    <location>
        <begin position="499"/>
        <end position="508"/>
    </location>
</feature>
<feature type="compositionally biased region" description="Acidic residues" evidence="1">
    <location>
        <begin position="365"/>
        <end position="382"/>
    </location>
</feature>
<name>A0A5P1E3M1_ASPOF</name>
<dbReference type="Proteomes" id="UP000243459">
    <property type="component" value="Chromosome 10"/>
</dbReference>
<dbReference type="InterPro" id="IPR019448">
    <property type="entry name" value="NT-C2"/>
</dbReference>
<evidence type="ECO:0000313" key="3">
    <source>
        <dbReference type="EMBL" id="ONK57069.1"/>
    </source>
</evidence>
<dbReference type="PANTHER" id="PTHR34452:SF7">
    <property type="entry name" value="MYOSIN HEAVY CHAIN-RELATED PROTEIN"/>
    <property type="match status" value="1"/>
</dbReference>
<dbReference type="PROSITE" id="PS51840">
    <property type="entry name" value="C2_NT"/>
    <property type="match status" value="1"/>
</dbReference>
<feature type="compositionally biased region" description="Basic residues" evidence="1">
    <location>
        <begin position="321"/>
        <end position="334"/>
    </location>
</feature>
<sequence length="706" mass="76668">MFKAGRWRAEKNKIKAVFKFQFKATQVPVGGWEAMVVTLVPADAGKPSLRSEKTAVVNGECHWLNPIYETVKLNLDQKNGKIGSKIYQFIVSATGSAKSGVLGETNINLADYAVVYKPTSVSLQLQDSDNRATLHVIIQRVQGDAEGREVPENGETQIETSENRGATGNKQRRTLRSQLSDPEFEESSIPASGANAEDESDSNEKFQNDNTRSLNISGGYLLEKMVQGEQFTNYSHEDHDERIRSNFNANTQTEVEASVSCPGDPYKIAGLLSQMAELKQQNESMEADLKEMQERYSEMSLRFAEVEDEIGGEQEHDKKPVMKKVKDKVKKPVIKMKETISKKMHHGHDDEHNDEHREREHDVEDVSEEEQGYEEDEEAEPDPEVHGAPMYESPATSHLIGGQNENLGPGKFGLREAMPATAIEDPAAPKNTGDESRLMYPSADKNPEKVSLGDIIGTVDEDAAAPKGKTEIPTSGGEESQAIVSSPTAGRDKVGESPLLSSFQSMAITENPEIPQPSPPAGTRDQFSPEKEDVPKEEEKQTEHNQQNPPTYTDKLSSVATAAKDAAVSVAATSTEYTKKIASTVLDKASGASTAMMGKGSANETEPKPDKWVSVKEYIVGKTRPGEEDRVLSEVISGAMKSKKQEATLVPETETEAKGSAEESGGGGMGMVDKIKGAVSSWIGAGSVAGGKQASTTSESMDLKGE</sequence>
<feature type="region of interest" description="Disordered" evidence="1">
    <location>
        <begin position="686"/>
        <end position="706"/>
    </location>
</feature>
<feature type="compositionally biased region" description="Basic and acidic residues" evidence="1">
    <location>
        <begin position="335"/>
        <end position="364"/>
    </location>
</feature>
<evidence type="ECO:0000256" key="1">
    <source>
        <dbReference type="SAM" id="MobiDB-lite"/>
    </source>
</evidence>
<evidence type="ECO:0000259" key="2">
    <source>
        <dbReference type="PROSITE" id="PS51840"/>
    </source>
</evidence>
<protein>
    <recommendedName>
        <fullName evidence="2">C2 NT-type domain-containing protein</fullName>
    </recommendedName>
</protein>
<keyword evidence="4" id="KW-1185">Reference proteome</keyword>
<feature type="domain" description="C2 NT-type" evidence="2">
    <location>
        <begin position="6"/>
        <end position="142"/>
    </location>
</feature>
<dbReference type="Pfam" id="PF23399">
    <property type="entry name" value="LTI65_PGEED"/>
    <property type="match status" value="1"/>
</dbReference>
<organism evidence="3 4">
    <name type="scientific">Asparagus officinalis</name>
    <name type="common">Garden asparagus</name>
    <dbReference type="NCBI Taxonomy" id="4686"/>
    <lineage>
        <taxon>Eukaryota</taxon>
        <taxon>Viridiplantae</taxon>
        <taxon>Streptophyta</taxon>
        <taxon>Embryophyta</taxon>
        <taxon>Tracheophyta</taxon>
        <taxon>Spermatophyta</taxon>
        <taxon>Magnoliopsida</taxon>
        <taxon>Liliopsida</taxon>
        <taxon>Asparagales</taxon>
        <taxon>Asparagaceae</taxon>
        <taxon>Asparagoideae</taxon>
        <taxon>Asparagus</taxon>
    </lineage>
</organism>